<proteinExistence type="inferred from homology"/>
<sequence length="378" mass="43773">MQKPTSITLKKLRLDDNNCIALQFTPCPIVEQYIKNYTDSHWSALEQKYYVYYNRTALNKLFDYLRLQHFFVDYSDLKPKATAIKPTPLAVKKAPPLPALSETQLLKLEGYKKWLYQKRFSDNTVNTYCEVTAFFLRYLSLKQITTITTRSVEQFNYDFIVAPNKSISYQNQCITGIKHYVSFIHGTVDIIDIERPSKDKKLPNILSKHEVKTLFEVTKNLKHKTLLSLVYSAGLRIGEALSLHLNDIDYGRGLIHIKAAKGKKDRYTLLSLNLIPLLHTYIKHYDPQHYLFEGRGGTPYSQVSARQVLKQSVAKTEIKKYTTLHTLRHSFATHLLESGVDLRYIQELLGHNSPKTTMIYTHVSSTNLIEIKNPFDYL</sequence>
<gene>
    <name evidence="5" type="ORF">ES676_11515</name>
</gene>
<evidence type="ECO:0000256" key="3">
    <source>
        <dbReference type="ARBA" id="ARBA00023172"/>
    </source>
</evidence>
<reference evidence="5 6" key="1">
    <citation type="submission" date="2019-08" db="EMBL/GenBank/DDBJ databases">
        <title>Genomes of Antarctic Bizionia species.</title>
        <authorList>
            <person name="Bowman J.P."/>
        </authorList>
    </citation>
    <scope>NUCLEOTIDE SEQUENCE [LARGE SCALE GENOMIC DNA]</scope>
    <source>
        <strain evidence="5 6">HFD</strain>
    </source>
</reference>
<comment type="caution">
    <text evidence="5">The sequence shown here is derived from an EMBL/GenBank/DDBJ whole genome shotgun (WGS) entry which is preliminary data.</text>
</comment>
<organism evidence="5 6">
    <name type="scientific">Bizionia saleffrena</name>
    <dbReference type="NCBI Taxonomy" id="291189"/>
    <lineage>
        <taxon>Bacteria</taxon>
        <taxon>Pseudomonadati</taxon>
        <taxon>Bacteroidota</taxon>
        <taxon>Flavobacteriia</taxon>
        <taxon>Flavobacteriales</taxon>
        <taxon>Flavobacteriaceae</taxon>
        <taxon>Bizionia</taxon>
    </lineage>
</organism>
<keyword evidence="3" id="KW-0233">DNA recombination</keyword>
<dbReference type="AlphaFoldDB" id="A0A8H2LB99"/>
<evidence type="ECO:0000259" key="4">
    <source>
        <dbReference type="PROSITE" id="PS51898"/>
    </source>
</evidence>
<comment type="similarity">
    <text evidence="1">Belongs to the 'phage' integrase family.</text>
</comment>
<dbReference type="Proteomes" id="UP000323324">
    <property type="component" value="Unassembled WGS sequence"/>
</dbReference>
<dbReference type="PANTHER" id="PTHR30349:SF41">
    <property type="entry name" value="INTEGRASE_RECOMBINASE PROTEIN MJ0367-RELATED"/>
    <property type="match status" value="1"/>
</dbReference>
<dbReference type="GO" id="GO:0015074">
    <property type="term" value="P:DNA integration"/>
    <property type="evidence" value="ECO:0007669"/>
    <property type="project" value="InterPro"/>
</dbReference>
<evidence type="ECO:0000256" key="1">
    <source>
        <dbReference type="ARBA" id="ARBA00008857"/>
    </source>
</evidence>
<dbReference type="SUPFAM" id="SSF56349">
    <property type="entry name" value="DNA breaking-rejoining enzymes"/>
    <property type="match status" value="1"/>
</dbReference>
<dbReference type="InterPro" id="IPR002104">
    <property type="entry name" value="Integrase_catalytic"/>
</dbReference>
<dbReference type="InterPro" id="IPR050090">
    <property type="entry name" value="Tyrosine_recombinase_XerCD"/>
</dbReference>
<protein>
    <submittedName>
        <fullName evidence="5">Tyrosine-type recombinase/integrase</fullName>
    </submittedName>
</protein>
<dbReference type="PROSITE" id="PS51898">
    <property type="entry name" value="TYR_RECOMBINASE"/>
    <property type="match status" value="1"/>
</dbReference>
<accession>A0A8H2LB99</accession>
<dbReference type="InterPro" id="IPR010998">
    <property type="entry name" value="Integrase_recombinase_N"/>
</dbReference>
<dbReference type="InterPro" id="IPR011010">
    <property type="entry name" value="DNA_brk_join_enz"/>
</dbReference>
<name>A0A8H2LB99_9FLAO</name>
<dbReference type="PANTHER" id="PTHR30349">
    <property type="entry name" value="PHAGE INTEGRASE-RELATED"/>
    <property type="match status" value="1"/>
</dbReference>
<dbReference type="RefSeq" id="WP_148370480.1">
    <property type="nucleotide sequence ID" value="NZ_VSKM01000012.1"/>
</dbReference>
<dbReference type="Gene3D" id="1.10.150.130">
    <property type="match status" value="1"/>
</dbReference>
<dbReference type="Gene3D" id="1.10.443.10">
    <property type="entry name" value="Intergrase catalytic core"/>
    <property type="match status" value="1"/>
</dbReference>
<evidence type="ECO:0000256" key="2">
    <source>
        <dbReference type="ARBA" id="ARBA00023125"/>
    </source>
</evidence>
<dbReference type="EMBL" id="VSKM01000012">
    <property type="protein sequence ID" value="TYB72167.1"/>
    <property type="molecule type" value="Genomic_DNA"/>
</dbReference>
<dbReference type="GO" id="GO:0003677">
    <property type="term" value="F:DNA binding"/>
    <property type="evidence" value="ECO:0007669"/>
    <property type="project" value="UniProtKB-KW"/>
</dbReference>
<evidence type="ECO:0000313" key="5">
    <source>
        <dbReference type="EMBL" id="TYB72167.1"/>
    </source>
</evidence>
<dbReference type="GO" id="GO:0006310">
    <property type="term" value="P:DNA recombination"/>
    <property type="evidence" value="ECO:0007669"/>
    <property type="project" value="UniProtKB-KW"/>
</dbReference>
<evidence type="ECO:0000313" key="6">
    <source>
        <dbReference type="Proteomes" id="UP000323324"/>
    </source>
</evidence>
<dbReference type="Pfam" id="PF00589">
    <property type="entry name" value="Phage_integrase"/>
    <property type="match status" value="1"/>
</dbReference>
<keyword evidence="2" id="KW-0238">DNA-binding</keyword>
<dbReference type="InterPro" id="IPR013762">
    <property type="entry name" value="Integrase-like_cat_sf"/>
</dbReference>
<feature type="domain" description="Tyr recombinase" evidence="4">
    <location>
        <begin position="201"/>
        <end position="373"/>
    </location>
</feature>
<keyword evidence="6" id="KW-1185">Reference proteome</keyword>